<dbReference type="SMART" id="SM00418">
    <property type="entry name" value="HTH_ARSR"/>
    <property type="match status" value="1"/>
</dbReference>
<dbReference type="Gene3D" id="1.10.10.10">
    <property type="entry name" value="Winged helix-like DNA-binding domain superfamily/Winged helix DNA-binding domain"/>
    <property type="match status" value="1"/>
</dbReference>
<evidence type="ECO:0000259" key="3">
    <source>
        <dbReference type="PROSITE" id="PS50987"/>
    </source>
</evidence>
<dbReference type="AlphaFoldDB" id="A0A6I5A1N5"/>
<evidence type="ECO:0000256" key="1">
    <source>
        <dbReference type="ARBA" id="ARBA00006817"/>
    </source>
</evidence>
<comment type="caution">
    <text evidence="4">The sequence shown here is derived from an EMBL/GenBank/DDBJ whole genome shotgun (WGS) entry which is preliminary data.</text>
</comment>
<gene>
    <name evidence="4" type="ORF">GLW05_13360</name>
</gene>
<dbReference type="InterPro" id="IPR036390">
    <property type="entry name" value="WH_DNA-bd_sf"/>
</dbReference>
<evidence type="ECO:0000313" key="4">
    <source>
        <dbReference type="EMBL" id="MYL34580.1"/>
    </source>
</evidence>
<feature type="domain" description="HTH arsR-type" evidence="3">
    <location>
        <begin position="1"/>
        <end position="93"/>
    </location>
</feature>
<dbReference type="SUPFAM" id="SSF46785">
    <property type="entry name" value="Winged helix' DNA-binding domain"/>
    <property type="match status" value="1"/>
</dbReference>
<name>A0A6I5A1N5_9BACI</name>
<dbReference type="PRINTS" id="PR00778">
    <property type="entry name" value="HTHARSR"/>
</dbReference>
<dbReference type="GO" id="GO:0003677">
    <property type="term" value="F:DNA binding"/>
    <property type="evidence" value="ECO:0007669"/>
    <property type="project" value="UniProtKB-KW"/>
</dbReference>
<dbReference type="PROSITE" id="PS50987">
    <property type="entry name" value="HTH_ARSR_2"/>
    <property type="match status" value="1"/>
</dbReference>
<proteinExistence type="inferred from homology"/>
<dbReference type="Pfam" id="PF08327">
    <property type="entry name" value="AHSA1"/>
    <property type="match status" value="1"/>
</dbReference>
<protein>
    <submittedName>
        <fullName evidence="4">Helix-turn-helix domain-containing protein</fullName>
    </submittedName>
</protein>
<dbReference type="Gene3D" id="3.30.530.20">
    <property type="match status" value="1"/>
</dbReference>
<dbReference type="InterPro" id="IPR001845">
    <property type="entry name" value="HTH_ArsR_DNA-bd_dom"/>
</dbReference>
<dbReference type="CDD" id="cd00090">
    <property type="entry name" value="HTH_ARSR"/>
    <property type="match status" value="1"/>
</dbReference>
<dbReference type="InterPro" id="IPR011991">
    <property type="entry name" value="ArsR-like_HTH"/>
</dbReference>
<dbReference type="InterPro" id="IPR023393">
    <property type="entry name" value="START-like_dom_sf"/>
</dbReference>
<evidence type="ECO:0000256" key="2">
    <source>
        <dbReference type="ARBA" id="ARBA00023125"/>
    </source>
</evidence>
<sequence length="266" mass="29906">MQNEQLTAVFKALSHPTRMSILDLLKEGPKTTGELDLSFPEVSRYAVMKHLNTLEEANLLVIRREGRSRLNYLNAVPLQQVYERWVSKYESSIAGSLTSIKQLVEGSNVDMTEHGLQHDSFQLEQEVEIQASPDKVFHSLTTDIGQWWAYRLCGEGSKLTLSPQPGGYFLEEGVNGANALWGTVMYIKDNEEIRLNGLLGMTGAVNSAYSFKLEPKGEATLLKLSHHAVGLLDPEWGRMHDEGWKELLGTFLKEYVENGKRPEIGK</sequence>
<dbReference type="InterPro" id="IPR036388">
    <property type="entry name" value="WH-like_DNA-bd_sf"/>
</dbReference>
<accession>A0A6I5A1N5</accession>
<dbReference type="EMBL" id="WMEQ01000010">
    <property type="protein sequence ID" value="MYL34580.1"/>
    <property type="molecule type" value="Genomic_DNA"/>
</dbReference>
<comment type="similarity">
    <text evidence="1">Belongs to the AHA1 family.</text>
</comment>
<dbReference type="Proteomes" id="UP000468638">
    <property type="component" value="Unassembled WGS sequence"/>
</dbReference>
<evidence type="ECO:0000313" key="5">
    <source>
        <dbReference type="Proteomes" id="UP000468638"/>
    </source>
</evidence>
<dbReference type="RefSeq" id="WP_160849243.1">
    <property type="nucleotide sequence ID" value="NZ_WMEQ01000010.1"/>
</dbReference>
<dbReference type="PANTHER" id="PTHR38600:SF1">
    <property type="entry name" value="TRANSCRIPTIONAL REGULATORY PROTEIN"/>
    <property type="match status" value="1"/>
</dbReference>
<dbReference type="SUPFAM" id="SSF55961">
    <property type="entry name" value="Bet v1-like"/>
    <property type="match status" value="1"/>
</dbReference>
<dbReference type="OrthoDB" id="9799175at2"/>
<dbReference type="CDD" id="cd07814">
    <property type="entry name" value="SRPBCC_CalC_Aha1-like"/>
    <property type="match status" value="1"/>
</dbReference>
<organism evidence="4 5">
    <name type="scientific">Pontibacillus yanchengensis</name>
    <dbReference type="NCBI Taxonomy" id="462910"/>
    <lineage>
        <taxon>Bacteria</taxon>
        <taxon>Bacillati</taxon>
        <taxon>Bacillota</taxon>
        <taxon>Bacilli</taxon>
        <taxon>Bacillales</taxon>
        <taxon>Bacillaceae</taxon>
        <taxon>Pontibacillus</taxon>
    </lineage>
</organism>
<dbReference type="GO" id="GO:0003700">
    <property type="term" value="F:DNA-binding transcription factor activity"/>
    <property type="evidence" value="ECO:0007669"/>
    <property type="project" value="InterPro"/>
</dbReference>
<keyword evidence="2" id="KW-0238">DNA-binding</keyword>
<reference evidence="4 5" key="1">
    <citation type="submission" date="2019-11" db="EMBL/GenBank/DDBJ databases">
        <title>Genome sequences of 17 halophilic strains isolated from different environments.</title>
        <authorList>
            <person name="Furrow R.E."/>
        </authorList>
    </citation>
    <scope>NUCLEOTIDE SEQUENCE [LARGE SCALE GENOMIC DNA]</scope>
    <source>
        <strain evidence="4 5">22514_16_FS</strain>
    </source>
</reference>
<dbReference type="InterPro" id="IPR013538">
    <property type="entry name" value="ASHA1/2-like_C"/>
</dbReference>
<dbReference type="PANTHER" id="PTHR38600">
    <property type="entry name" value="TRANSCRIPTIONAL REGULATORY PROTEIN"/>
    <property type="match status" value="1"/>
</dbReference>
<dbReference type="Pfam" id="PF12840">
    <property type="entry name" value="HTH_20"/>
    <property type="match status" value="1"/>
</dbReference>